<evidence type="ECO:0000313" key="2">
    <source>
        <dbReference type="Proteomes" id="UP001203423"/>
    </source>
</evidence>
<dbReference type="RefSeq" id="WP_248941444.1">
    <property type="nucleotide sequence ID" value="NZ_JAKIKS010000073.1"/>
</dbReference>
<keyword evidence="2" id="KW-1185">Reference proteome</keyword>
<comment type="caution">
    <text evidence="1">The sequence shown here is derived from an EMBL/GenBank/DDBJ whole genome shotgun (WGS) entry which is preliminary data.</text>
</comment>
<protein>
    <submittedName>
        <fullName evidence="1">Uncharacterized protein</fullName>
    </submittedName>
</protein>
<reference evidence="1 2" key="1">
    <citation type="submission" date="2022-01" db="EMBL/GenBank/DDBJ databases">
        <title>Whole genome-based taxonomy of the Shewanellaceae.</title>
        <authorList>
            <person name="Martin-Rodriguez A.J."/>
        </authorList>
    </citation>
    <scope>NUCLEOTIDE SEQUENCE [LARGE SCALE GENOMIC DNA]</scope>
    <source>
        <strain evidence="1 2">DSM 17177</strain>
    </source>
</reference>
<proteinExistence type="predicted"/>
<organism evidence="1 2">
    <name type="scientific">Shewanella surugensis</name>
    <dbReference type="NCBI Taxonomy" id="212020"/>
    <lineage>
        <taxon>Bacteria</taxon>
        <taxon>Pseudomonadati</taxon>
        <taxon>Pseudomonadota</taxon>
        <taxon>Gammaproteobacteria</taxon>
        <taxon>Alteromonadales</taxon>
        <taxon>Shewanellaceae</taxon>
        <taxon>Shewanella</taxon>
    </lineage>
</organism>
<sequence>MLKDYFLPVELLTDEYDGHFHCTKNKDVTLLEKDLPLAFYSMVNILVDSIILKNNKSSSIYSIINTLGVANACGMVNYMNGGKITWEQVFKDEIDRSKKNLISEIVIFMSNDKIYILYLRFTIYGGDLKLDSGETTKCIAFKFDFNLACNQYHSLLITLMSKLTIYAKNNQYKEIIVDVYNPNIEKVFSDFGFNVIRKQASEYIMPSSRMSFVL</sequence>
<accession>A0ABT0LEF7</accession>
<gene>
    <name evidence="1" type="ORF">L2764_16835</name>
</gene>
<evidence type="ECO:0000313" key="1">
    <source>
        <dbReference type="EMBL" id="MCL1126094.1"/>
    </source>
</evidence>
<name>A0ABT0LEF7_9GAMM</name>
<dbReference type="EMBL" id="JAKIKS010000073">
    <property type="protein sequence ID" value="MCL1126094.1"/>
    <property type="molecule type" value="Genomic_DNA"/>
</dbReference>
<dbReference type="Proteomes" id="UP001203423">
    <property type="component" value="Unassembled WGS sequence"/>
</dbReference>